<evidence type="ECO:0000256" key="1">
    <source>
        <dbReference type="SAM" id="Phobius"/>
    </source>
</evidence>
<feature type="transmembrane region" description="Helical" evidence="1">
    <location>
        <begin position="384"/>
        <end position="411"/>
    </location>
</feature>
<dbReference type="AlphaFoldDB" id="A0A9P1G942"/>
<evidence type="ECO:0000256" key="2">
    <source>
        <dbReference type="SAM" id="SignalP"/>
    </source>
</evidence>
<keyword evidence="1" id="KW-0812">Transmembrane</keyword>
<keyword evidence="1" id="KW-1133">Transmembrane helix</keyword>
<feature type="chain" id="PRO_5043272664" description="Tyrosine specific protein phosphatases domain-containing protein" evidence="2">
    <location>
        <begin position="17"/>
        <end position="667"/>
    </location>
</feature>
<keyword evidence="6" id="KW-1185">Reference proteome</keyword>
<dbReference type="PROSITE" id="PS50056">
    <property type="entry name" value="TYR_PHOSPHATASE_2"/>
    <property type="match status" value="1"/>
</dbReference>
<dbReference type="Gene3D" id="3.90.190.10">
    <property type="entry name" value="Protein tyrosine phosphatase superfamily"/>
    <property type="match status" value="1"/>
</dbReference>
<gene>
    <name evidence="4" type="ORF">C1SCF055_LOCUS28199</name>
</gene>
<dbReference type="SUPFAM" id="SSF101898">
    <property type="entry name" value="NHL repeat"/>
    <property type="match status" value="1"/>
</dbReference>
<evidence type="ECO:0000313" key="4">
    <source>
        <dbReference type="EMBL" id="CAI4002230.1"/>
    </source>
</evidence>
<feature type="transmembrane region" description="Helical" evidence="1">
    <location>
        <begin position="340"/>
        <end position="358"/>
    </location>
</feature>
<name>A0A9P1G942_9DINO</name>
<comment type="caution">
    <text evidence="4">The sequence shown here is derived from an EMBL/GenBank/DDBJ whole genome shotgun (WGS) entry which is preliminary data.</text>
</comment>
<dbReference type="EMBL" id="CAMXCT020003068">
    <property type="protein sequence ID" value="CAL1155605.1"/>
    <property type="molecule type" value="Genomic_DNA"/>
</dbReference>
<keyword evidence="1" id="KW-0472">Membrane</keyword>
<dbReference type="EMBL" id="CAMXCT010003068">
    <property type="protein sequence ID" value="CAI4002230.1"/>
    <property type="molecule type" value="Genomic_DNA"/>
</dbReference>
<dbReference type="PROSITE" id="PS00383">
    <property type="entry name" value="TYR_PHOSPHATASE_1"/>
    <property type="match status" value="1"/>
</dbReference>
<organism evidence="4">
    <name type="scientific">Cladocopium goreaui</name>
    <dbReference type="NCBI Taxonomy" id="2562237"/>
    <lineage>
        <taxon>Eukaryota</taxon>
        <taxon>Sar</taxon>
        <taxon>Alveolata</taxon>
        <taxon>Dinophyceae</taxon>
        <taxon>Suessiales</taxon>
        <taxon>Symbiodiniaceae</taxon>
        <taxon>Cladocopium</taxon>
    </lineage>
</organism>
<dbReference type="InterPro" id="IPR000387">
    <property type="entry name" value="Tyr_Pase_dom"/>
</dbReference>
<proteinExistence type="predicted"/>
<keyword evidence="2" id="KW-0732">Signal</keyword>
<evidence type="ECO:0000313" key="6">
    <source>
        <dbReference type="Proteomes" id="UP001152797"/>
    </source>
</evidence>
<evidence type="ECO:0000313" key="5">
    <source>
        <dbReference type="EMBL" id="CAL1155605.1"/>
    </source>
</evidence>
<dbReference type="InterPro" id="IPR016130">
    <property type="entry name" value="Tyr_Pase_AS"/>
</dbReference>
<dbReference type="SUPFAM" id="SSF52799">
    <property type="entry name" value="(Phosphotyrosine protein) phosphatases II"/>
    <property type="match status" value="1"/>
</dbReference>
<protein>
    <recommendedName>
        <fullName evidence="3">Tyrosine specific protein phosphatases domain-containing protein</fullName>
    </recommendedName>
</protein>
<sequence>MLALLLFHVVSAYCFGCHFRISRQLCRLPDPTWRPLVVRNLSNPSVLAVDEQHRRLFVADQTTNKIWWYQLQVAEPSKFLITDGVQRLAASNILAKGLAVSQAGDLFIAGRVLAAGGRSAIYKQEAAAFESGDSLSPKRLWTAGDGSWLPTMLETGLPSMSEPMSPSTPELFQPGAVAVDMFTVYWGNLIKSNVSAALASAPATVPMPRPGGAIPKVKAGAHALANSFESVTGLAMTSAGMFFAGRPKEGLPGVFALPNRDVTAGCSEDDHCVRRVAQVGNALSLCWDGDSTLFIADGGRGAVVALPSATASQHDVEKVADARGVRGLAMLSVPYSGTQAVALSMVVTLMVCIANLLGSRMLPSKLSSGLATIKRATPDDRRSLVAVTYGTGSFTGFLPLGAIGICILAMATAGCSATGELWRSPEPGGAVLALGNAWNAAAAATGELLGCKVSHIIAVGSHRNFTAISALLTKHGQHEIDHKFFRMSDWLRPDEQLDLRVELSEALQALQSAVQPKSTAENRLVLLHCDQGHNRSPTLALTFFLHNGHTLRQAYGRLLEVRPDVDPLPPYRRGLCALEAELYGEPCTISEEDYFGKHITELMSLPNLDELSSSCHESFRPMPVDLDESEEDPDFDASETFGQAITVRRFSIATLIAELADAAKKKR</sequence>
<dbReference type="EMBL" id="CAMXCT030003068">
    <property type="protein sequence ID" value="CAL4789542.1"/>
    <property type="molecule type" value="Genomic_DNA"/>
</dbReference>
<dbReference type="Gene3D" id="2.120.10.30">
    <property type="entry name" value="TolB, C-terminal domain"/>
    <property type="match status" value="1"/>
</dbReference>
<feature type="signal peptide" evidence="2">
    <location>
        <begin position="1"/>
        <end position="16"/>
    </location>
</feature>
<dbReference type="InterPro" id="IPR029021">
    <property type="entry name" value="Prot-tyrosine_phosphatase-like"/>
</dbReference>
<feature type="domain" description="Tyrosine specific protein phosphatases" evidence="3">
    <location>
        <begin position="504"/>
        <end position="565"/>
    </location>
</feature>
<reference evidence="4" key="1">
    <citation type="submission" date="2022-10" db="EMBL/GenBank/DDBJ databases">
        <authorList>
            <person name="Chen Y."/>
            <person name="Dougan E. K."/>
            <person name="Chan C."/>
            <person name="Rhodes N."/>
            <person name="Thang M."/>
        </authorList>
    </citation>
    <scope>NUCLEOTIDE SEQUENCE</scope>
</reference>
<dbReference type="OrthoDB" id="445341at2759"/>
<accession>A0A9P1G942</accession>
<evidence type="ECO:0000259" key="3">
    <source>
        <dbReference type="PROSITE" id="PS50056"/>
    </source>
</evidence>
<dbReference type="InterPro" id="IPR011042">
    <property type="entry name" value="6-blade_b-propeller_TolB-like"/>
</dbReference>
<reference evidence="5" key="2">
    <citation type="submission" date="2024-04" db="EMBL/GenBank/DDBJ databases">
        <authorList>
            <person name="Chen Y."/>
            <person name="Shah S."/>
            <person name="Dougan E. K."/>
            <person name="Thang M."/>
            <person name="Chan C."/>
        </authorList>
    </citation>
    <scope>NUCLEOTIDE SEQUENCE [LARGE SCALE GENOMIC DNA]</scope>
</reference>
<dbReference type="Proteomes" id="UP001152797">
    <property type="component" value="Unassembled WGS sequence"/>
</dbReference>